<keyword evidence="3" id="KW-1185">Reference proteome</keyword>
<accession>A0A858WMM4</accession>
<keyword evidence="1" id="KW-0812">Transmembrane</keyword>
<keyword evidence="1" id="KW-1133">Transmembrane helix</keyword>
<keyword evidence="1" id="KW-0472">Membrane</keyword>
<sequence length="160" mass="18081">MKQRLRNVETQLFAFTDSRKDDRISDNFRIAMNVGTTLPTRFFLSLMSLMMGMQILFANGSMFSHVGYQVFFKALPAIYWGAAFVIAGLMMLWRCVVPGGWMTMAWISNGITVLVWGALIWTRVVVTGGEGLFSISSIVWIMSAWCMIRTGATRRDQETA</sequence>
<gene>
    <name evidence="2" type="ORF">XccvBFoX4_gp39</name>
</gene>
<dbReference type="Proteomes" id="UP000671952">
    <property type="component" value="Segment"/>
</dbReference>
<feature type="transmembrane region" description="Helical" evidence="1">
    <location>
        <begin position="38"/>
        <end position="57"/>
    </location>
</feature>
<feature type="transmembrane region" description="Helical" evidence="1">
    <location>
        <begin position="131"/>
        <end position="148"/>
    </location>
</feature>
<dbReference type="EMBL" id="MT161385">
    <property type="protein sequence ID" value="QJI52993.1"/>
    <property type="molecule type" value="Genomic_DNA"/>
</dbReference>
<evidence type="ECO:0000256" key="1">
    <source>
        <dbReference type="SAM" id="Phobius"/>
    </source>
</evidence>
<evidence type="ECO:0000313" key="2">
    <source>
        <dbReference type="EMBL" id="QJI52993.1"/>
    </source>
</evidence>
<evidence type="ECO:0000313" key="3">
    <source>
        <dbReference type="Proteomes" id="UP000671952"/>
    </source>
</evidence>
<proteinExistence type="predicted"/>
<feature type="transmembrane region" description="Helical" evidence="1">
    <location>
        <begin position="77"/>
        <end position="97"/>
    </location>
</feature>
<name>A0A858WMM4_9CAUD</name>
<feature type="transmembrane region" description="Helical" evidence="1">
    <location>
        <begin position="104"/>
        <end position="125"/>
    </location>
</feature>
<protein>
    <submittedName>
        <fullName evidence="2">Putative holin/antiholin protein</fullName>
    </submittedName>
</protein>
<reference evidence="2" key="1">
    <citation type="submission" date="2020-03" db="EMBL/GenBank/DDBJ databases">
        <title>Development of an integrated pest management strategy to control Xanthomonas campestris pv. campestris by using bacteriophages.</title>
        <authorList>
            <person name="Holtappels D."/>
            <person name="Rombouts S."/>
            <person name="Lavigne R."/>
            <person name="Wagemans J."/>
        </authorList>
    </citation>
    <scope>NUCLEOTIDE SEQUENCE</scope>
</reference>
<organism evidence="2 3">
    <name type="scientific">Xanthomonas phage FoX4</name>
    <dbReference type="NCBI Taxonomy" id="2723900"/>
    <lineage>
        <taxon>Viruses</taxon>
        <taxon>Duplodnaviria</taxon>
        <taxon>Heunggongvirae</taxon>
        <taxon>Uroviricota</taxon>
        <taxon>Caudoviricetes</taxon>
        <taxon>Foxquatrovirus</taxon>
        <taxon>Foxquatrovirus fox4</taxon>
    </lineage>
</organism>